<feature type="transmembrane region" description="Helical" evidence="1">
    <location>
        <begin position="118"/>
        <end position="145"/>
    </location>
</feature>
<comment type="caution">
    <text evidence="2">The sequence shown here is derived from an EMBL/GenBank/DDBJ whole genome shotgun (WGS) entry which is preliminary data.</text>
</comment>
<dbReference type="RefSeq" id="WP_183769974.1">
    <property type="nucleotide sequence ID" value="NZ_JACIDK010000001.1"/>
</dbReference>
<feature type="transmembrane region" description="Helical" evidence="1">
    <location>
        <begin position="64"/>
        <end position="87"/>
    </location>
</feature>
<gene>
    <name evidence="2" type="ORF">GGQ61_000805</name>
</gene>
<proteinExistence type="predicted"/>
<dbReference type="EMBL" id="JACIDK010000001">
    <property type="protein sequence ID" value="MBB3890108.1"/>
    <property type="molecule type" value="Genomic_DNA"/>
</dbReference>
<protein>
    <submittedName>
        <fullName evidence="2">Putative membrane protein</fullName>
    </submittedName>
</protein>
<accession>A0A839ZVM8</accession>
<evidence type="ECO:0000313" key="3">
    <source>
        <dbReference type="Proteomes" id="UP000530564"/>
    </source>
</evidence>
<sequence>MAVQAGGGRIGESARNLAFINYALLFSAVFFAGVPALIAAIIAYSQRDEAPPPIGSHYSFQIRIFWVAFVIALAAGLCFLGAIVSIAGELFQVTRLEGWKVPDQVQVRLSDVTVDRTLIVLFAGTGLFSAIGGLWLIFAPALGFIRLASAQGMGHSARS</sequence>
<dbReference type="AlphaFoldDB" id="A0A839ZVM8"/>
<evidence type="ECO:0000313" key="2">
    <source>
        <dbReference type="EMBL" id="MBB3890108.1"/>
    </source>
</evidence>
<evidence type="ECO:0000256" key="1">
    <source>
        <dbReference type="SAM" id="Phobius"/>
    </source>
</evidence>
<dbReference type="Proteomes" id="UP000530564">
    <property type="component" value="Unassembled WGS sequence"/>
</dbReference>
<keyword evidence="1" id="KW-1133">Transmembrane helix</keyword>
<keyword evidence="3" id="KW-1185">Reference proteome</keyword>
<reference evidence="2 3" key="1">
    <citation type="submission" date="2020-08" db="EMBL/GenBank/DDBJ databases">
        <title>Genomic Encyclopedia of Type Strains, Phase IV (KMG-IV): sequencing the most valuable type-strain genomes for metagenomic binning, comparative biology and taxonomic classification.</title>
        <authorList>
            <person name="Goeker M."/>
        </authorList>
    </citation>
    <scope>NUCLEOTIDE SEQUENCE [LARGE SCALE GENOMIC DNA]</scope>
    <source>
        <strain evidence="2 3">DSM 21793</strain>
    </source>
</reference>
<name>A0A839ZVM8_9CAUL</name>
<keyword evidence="1" id="KW-0472">Membrane</keyword>
<keyword evidence="1" id="KW-0812">Transmembrane</keyword>
<feature type="transmembrane region" description="Helical" evidence="1">
    <location>
        <begin position="20"/>
        <end position="44"/>
    </location>
</feature>
<organism evidence="2 3">
    <name type="scientific">Phenylobacterium haematophilum</name>
    <dbReference type="NCBI Taxonomy" id="98513"/>
    <lineage>
        <taxon>Bacteria</taxon>
        <taxon>Pseudomonadati</taxon>
        <taxon>Pseudomonadota</taxon>
        <taxon>Alphaproteobacteria</taxon>
        <taxon>Caulobacterales</taxon>
        <taxon>Caulobacteraceae</taxon>
        <taxon>Phenylobacterium</taxon>
    </lineage>
</organism>